<evidence type="ECO:0000256" key="1">
    <source>
        <dbReference type="SAM" id="MobiDB-lite"/>
    </source>
</evidence>
<name>A0A367L3H0_9HYPO</name>
<protein>
    <submittedName>
        <fullName evidence="2">Uncharacterized protein</fullName>
    </submittedName>
</protein>
<evidence type="ECO:0000313" key="3">
    <source>
        <dbReference type="Proteomes" id="UP000253664"/>
    </source>
</evidence>
<feature type="compositionally biased region" description="Polar residues" evidence="1">
    <location>
        <begin position="20"/>
        <end position="34"/>
    </location>
</feature>
<evidence type="ECO:0000313" key="2">
    <source>
        <dbReference type="EMBL" id="RCI08975.1"/>
    </source>
</evidence>
<proteinExistence type="predicted"/>
<gene>
    <name evidence="2" type="ORF">L249_5030</name>
</gene>
<accession>A0A367L3H0</accession>
<keyword evidence="3" id="KW-1185">Reference proteome</keyword>
<feature type="region of interest" description="Disordered" evidence="1">
    <location>
        <begin position="17"/>
        <end position="36"/>
    </location>
</feature>
<dbReference type="EMBL" id="LKCN02000017">
    <property type="protein sequence ID" value="RCI08975.1"/>
    <property type="molecule type" value="Genomic_DNA"/>
</dbReference>
<dbReference type="AlphaFoldDB" id="A0A367L3H0"/>
<comment type="caution">
    <text evidence="2">The sequence shown here is derived from an EMBL/GenBank/DDBJ whole genome shotgun (WGS) entry which is preliminary data.</text>
</comment>
<sequence length="66" mass="7501">MESWDLKAVRDARYTHTDSHSFNNTPNGSPTFNAPPQMHTLPYIPAQHNHKLVKYTVVHHGDASAY</sequence>
<reference evidence="2 3" key="1">
    <citation type="journal article" date="2015" name="BMC Genomics">
        <title>Insights from the genome of Ophiocordyceps polyrhachis-furcata to pathogenicity and host specificity in insect fungi.</title>
        <authorList>
            <person name="Wichadakul D."/>
            <person name="Kobmoo N."/>
            <person name="Ingsriswang S."/>
            <person name="Tangphatsornruang S."/>
            <person name="Chantasingh D."/>
            <person name="Luangsa-ard J.J."/>
            <person name="Eurwilaichitr L."/>
        </authorList>
    </citation>
    <scope>NUCLEOTIDE SEQUENCE [LARGE SCALE GENOMIC DNA]</scope>
    <source>
        <strain evidence="2 3">BCC 54312</strain>
    </source>
</reference>
<dbReference type="Proteomes" id="UP000253664">
    <property type="component" value="Unassembled WGS sequence"/>
</dbReference>
<organism evidence="2 3">
    <name type="scientific">Ophiocordyceps polyrhachis-furcata BCC 54312</name>
    <dbReference type="NCBI Taxonomy" id="1330021"/>
    <lineage>
        <taxon>Eukaryota</taxon>
        <taxon>Fungi</taxon>
        <taxon>Dikarya</taxon>
        <taxon>Ascomycota</taxon>
        <taxon>Pezizomycotina</taxon>
        <taxon>Sordariomycetes</taxon>
        <taxon>Hypocreomycetidae</taxon>
        <taxon>Hypocreales</taxon>
        <taxon>Ophiocordycipitaceae</taxon>
        <taxon>Ophiocordyceps</taxon>
    </lineage>
</organism>